<dbReference type="EMBL" id="JBHLUX010000033">
    <property type="protein sequence ID" value="MFC0471400.1"/>
    <property type="molecule type" value="Genomic_DNA"/>
</dbReference>
<dbReference type="PANTHER" id="PTHR43065">
    <property type="entry name" value="SENSOR HISTIDINE KINASE"/>
    <property type="match status" value="1"/>
</dbReference>
<keyword evidence="8 15" id="KW-0418">Kinase</keyword>
<keyword evidence="6" id="KW-0808">Transferase</keyword>
<dbReference type="InterPro" id="IPR003594">
    <property type="entry name" value="HATPase_dom"/>
</dbReference>
<proteinExistence type="predicted"/>
<dbReference type="Gene3D" id="3.30.565.10">
    <property type="entry name" value="Histidine kinase-like ATPase, C-terminal domain"/>
    <property type="match status" value="1"/>
</dbReference>
<feature type="domain" description="HAMP" evidence="14">
    <location>
        <begin position="51"/>
        <end position="103"/>
    </location>
</feature>
<evidence type="ECO:0000259" key="13">
    <source>
        <dbReference type="PROSITE" id="PS50109"/>
    </source>
</evidence>
<evidence type="ECO:0000256" key="5">
    <source>
        <dbReference type="ARBA" id="ARBA00022553"/>
    </source>
</evidence>
<evidence type="ECO:0000256" key="4">
    <source>
        <dbReference type="ARBA" id="ARBA00022475"/>
    </source>
</evidence>
<dbReference type="PROSITE" id="PS50109">
    <property type="entry name" value="HIS_KIN"/>
    <property type="match status" value="1"/>
</dbReference>
<reference evidence="15 16" key="1">
    <citation type="submission" date="2024-09" db="EMBL/GenBank/DDBJ databases">
        <authorList>
            <person name="Sun Q."/>
            <person name="Mori K."/>
        </authorList>
    </citation>
    <scope>NUCLEOTIDE SEQUENCE [LARGE SCALE GENOMIC DNA]</scope>
    <source>
        <strain evidence="15 16">NCAIM B.02610</strain>
    </source>
</reference>
<dbReference type="SUPFAM" id="SSF47384">
    <property type="entry name" value="Homodimeric domain of signal transducing histidine kinase"/>
    <property type="match status" value="1"/>
</dbReference>
<name>A0ABV6KEP1_9BACI</name>
<evidence type="ECO:0000313" key="16">
    <source>
        <dbReference type="Proteomes" id="UP001589838"/>
    </source>
</evidence>
<dbReference type="Gene3D" id="6.10.340.10">
    <property type="match status" value="1"/>
</dbReference>
<dbReference type="InterPro" id="IPR036097">
    <property type="entry name" value="HisK_dim/P_sf"/>
</dbReference>
<keyword evidence="5" id="KW-0597">Phosphoprotein</keyword>
<dbReference type="Pfam" id="PF00512">
    <property type="entry name" value="HisKA"/>
    <property type="match status" value="1"/>
</dbReference>
<dbReference type="InterPro" id="IPR003661">
    <property type="entry name" value="HisK_dim/P_dom"/>
</dbReference>
<comment type="catalytic activity">
    <reaction evidence="1">
        <text>ATP + protein L-histidine = ADP + protein N-phospho-L-histidine.</text>
        <dbReference type="EC" id="2.7.13.3"/>
    </reaction>
</comment>
<dbReference type="Gene3D" id="1.10.287.130">
    <property type="match status" value="1"/>
</dbReference>
<dbReference type="CDD" id="cd00082">
    <property type="entry name" value="HisKA"/>
    <property type="match status" value="1"/>
</dbReference>
<keyword evidence="16" id="KW-1185">Reference proteome</keyword>
<dbReference type="EC" id="2.7.13.3" evidence="3"/>
<dbReference type="PROSITE" id="PS50885">
    <property type="entry name" value="HAMP"/>
    <property type="match status" value="1"/>
</dbReference>
<comment type="caution">
    <text evidence="15">The sequence shown here is derived from an EMBL/GenBank/DDBJ whole genome shotgun (WGS) entry which is preliminary data.</text>
</comment>
<keyword evidence="4" id="KW-1003">Cell membrane</keyword>
<dbReference type="CDD" id="cd06225">
    <property type="entry name" value="HAMP"/>
    <property type="match status" value="1"/>
</dbReference>
<dbReference type="GO" id="GO:0016301">
    <property type="term" value="F:kinase activity"/>
    <property type="evidence" value="ECO:0007669"/>
    <property type="project" value="UniProtKB-KW"/>
</dbReference>
<evidence type="ECO:0000256" key="6">
    <source>
        <dbReference type="ARBA" id="ARBA00022679"/>
    </source>
</evidence>
<dbReference type="InterPro" id="IPR005467">
    <property type="entry name" value="His_kinase_dom"/>
</dbReference>
<sequence length="448" mass="50839">MFLPLENDQVIYIAFDYGQMSEPVTRHSIIISLAGFVSLFVLYLITSQLFKRVYHNIDRLARKVGRISKGEYGLTAVSDEQYEFRKLAESINQMSLSLRQSFEGLSNEKLFREQILASIPIGIITVHNENSEIELNGKAKEVTSLDHARIKRIYNEKGPFQFNPEFWNLFCSEECFHTRKVSFKTSDKTYVFLVSQSPLVDEKEKVIGRIFSFVDVSEIDKLEKRILRTEKLAVAGELASRAAHEIKNPLSVVQGFIQMMDSEFSEKDRHNFHTGLILKEIERINKIAQDMLMLAKPSLNMKKASLQDVIAEIMPLIHANYSSKVAIQAKLDDILLSIDVDQMKQVFLNLIINSIQAMEEKGDIWISSEVDHDIIHIFLEDNGAGMPDEIQSNLFEPFVSTKGTGTGLGLTIIQRIIESHGGTIKLVTSNTDGTCFKIILPLADERKC</sequence>
<keyword evidence="12" id="KW-0812">Transmembrane</keyword>
<dbReference type="Proteomes" id="UP001589838">
    <property type="component" value="Unassembled WGS sequence"/>
</dbReference>
<evidence type="ECO:0000259" key="14">
    <source>
        <dbReference type="PROSITE" id="PS50885"/>
    </source>
</evidence>
<evidence type="ECO:0000256" key="10">
    <source>
        <dbReference type="ARBA" id="ARBA00023012"/>
    </source>
</evidence>
<dbReference type="SUPFAM" id="SSF55874">
    <property type="entry name" value="ATPase domain of HSP90 chaperone/DNA topoisomerase II/histidine kinase"/>
    <property type="match status" value="1"/>
</dbReference>
<dbReference type="RefSeq" id="WP_335961865.1">
    <property type="nucleotide sequence ID" value="NZ_JAXBLX010000021.1"/>
</dbReference>
<keyword evidence="7" id="KW-0547">Nucleotide-binding</keyword>
<keyword evidence="12" id="KW-1133">Transmembrane helix</keyword>
<dbReference type="InterPro" id="IPR004358">
    <property type="entry name" value="Sig_transdc_His_kin-like_C"/>
</dbReference>
<dbReference type="Pfam" id="PF02518">
    <property type="entry name" value="HATPase_c"/>
    <property type="match status" value="1"/>
</dbReference>
<evidence type="ECO:0000256" key="7">
    <source>
        <dbReference type="ARBA" id="ARBA00022741"/>
    </source>
</evidence>
<dbReference type="InterPro" id="IPR003660">
    <property type="entry name" value="HAMP_dom"/>
</dbReference>
<evidence type="ECO:0000313" key="15">
    <source>
        <dbReference type="EMBL" id="MFC0471400.1"/>
    </source>
</evidence>
<dbReference type="SMART" id="SM00304">
    <property type="entry name" value="HAMP"/>
    <property type="match status" value="1"/>
</dbReference>
<keyword evidence="9" id="KW-0067">ATP-binding</keyword>
<evidence type="ECO:0000256" key="1">
    <source>
        <dbReference type="ARBA" id="ARBA00000085"/>
    </source>
</evidence>
<protein>
    <recommendedName>
        <fullName evidence="3">histidine kinase</fullName>
        <ecNumber evidence="3">2.7.13.3</ecNumber>
    </recommendedName>
</protein>
<evidence type="ECO:0000256" key="12">
    <source>
        <dbReference type="SAM" id="Phobius"/>
    </source>
</evidence>
<keyword evidence="10" id="KW-0902">Two-component regulatory system</keyword>
<evidence type="ECO:0000256" key="3">
    <source>
        <dbReference type="ARBA" id="ARBA00012438"/>
    </source>
</evidence>
<gene>
    <name evidence="15" type="ORF">ACFFHM_13095</name>
</gene>
<organism evidence="15 16">
    <name type="scientific">Halalkalibacter kiskunsagensis</name>
    <dbReference type="NCBI Taxonomy" id="1548599"/>
    <lineage>
        <taxon>Bacteria</taxon>
        <taxon>Bacillati</taxon>
        <taxon>Bacillota</taxon>
        <taxon>Bacilli</taxon>
        <taxon>Bacillales</taxon>
        <taxon>Bacillaceae</taxon>
        <taxon>Halalkalibacter</taxon>
    </lineage>
</organism>
<dbReference type="InterPro" id="IPR036890">
    <property type="entry name" value="HATPase_C_sf"/>
</dbReference>
<evidence type="ECO:0000256" key="8">
    <source>
        <dbReference type="ARBA" id="ARBA00022777"/>
    </source>
</evidence>
<keyword evidence="11 12" id="KW-0472">Membrane</keyword>
<accession>A0ABV6KEP1</accession>
<dbReference type="SMART" id="SM00387">
    <property type="entry name" value="HATPase_c"/>
    <property type="match status" value="1"/>
</dbReference>
<dbReference type="PRINTS" id="PR00344">
    <property type="entry name" value="BCTRLSENSOR"/>
</dbReference>
<comment type="subcellular location">
    <subcellularLocation>
        <location evidence="2">Cell membrane</location>
        <topology evidence="2">Multi-pass membrane protein</topology>
    </subcellularLocation>
</comment>
<evidence type="ECO:0000256" key="2">
    <source>
        <dbReference type="ARBA" id="ARBA00004651"/>
    </source>
</evidence>
<feature type="domain" description="Histidine kinase" evidence="13">
    <location>
        <begin position="241"/>
        <end position="444"/>
    </location>
</feature>
<dbReference type="PANTHER" id="PTHR43065:SF10">
    <property type="entry name" value="PEROXIDE STRESS-ACTIVATED HISTIDINE KINASE MAK3"/>
    <property type="match status" value="1"/>
</dbReference>
<evidence type="ECO:0000256" key="9">
    <source>
        <dbReference type="ARBA" id="ARBA00022840"/>
    </source>
</evidence>
<evidence type="ECO:0000256" key="11">
    <source>
        <dbReference type="ARBA" id="ARBA00023136"/>
    </source>
</evidence>
<feature type="transmembrane region" description="Helical" evidence="12">
    <location>
        <begin position="29"/>
        <end position="50"/>
    </location>
</feature>
<dbReference type="SMART" id="SM00388">
    <property type="entry name" value="HisKA"/>
    <property type="match status" value="1"/>
</dbReference>